<dbReference type="RefSeq" id="XP_003038832.1">
    <property type="nucleotide sequence ID" value="XM_003038786.1"/>
</dbReference>
<keyword evidence="4" id="KW-1185">Reference proteome</keyword>
<evidence type="ECO:0000256" key="1">
    <source>
        <dbReference type="ARBA" id="ARBA00009670"/>
    </source>
</evidence>
<feature type="domain" description="ABC1 atypical kinase-like" evidence="2">
    <location>
        <begin position="304"/>
        <end position="454"/>
    </location>
</feature>
<dbReference type="Proteomes" id="UP000007431">
    <property type="component" value="Unassembled WGS sequence"/>
</dbReference>
<dbReference type="HOGENOM" id="CLU_006533_6_0_1"/>
<dbReference type="PANTHER" id="PTHR45890:SF1">
    <property type="entry name" value="AARF DOMAIN CONTAINING KINASE 2"/>
    <property type="match status" value="1"/>
</dbReference>
<dbReference type="InParanoid" id="D8PSE4"/>
<dbReference type="VEuPathDB" id="FungiDB:SCHCODRAFT_02565068"/>
<dbReference type="InterPro" id="IPR052402">
    <property type="entry name" value="ADCK_kinase"/>
</dbReference>
<dbReference type="CDD" id="cd13971">
    <property type="entry name" value="ADCK2-like"/>
    <property type="match status" value="1"/>
</dbReference>
<dbReference type="eggNOG" id="KOG1236">
    <property type="taxonomic scope" value="Eukaryota"/>
</dbReference>
<dbReference type="SUPFAM" id="SSF56112">
    <property type="entry name" value="Protein kinase-like (PK-like)"/>
    <property type="match status" value="1"/>
</dbReference>
<dbReference type="OMA" id="SMVRTHH"/>
<dbReference type="InterPro" id="IPR004147">
    <property type="entry name" value="ABC1_dom"/>
</dbReference>
<evidence type="ECO:0000259" key="2">
    <source>
        <dbReference type="Pfam" id="PF03109"/>
    </source>
</evidence>
<dbReference type="GO" id="GO:0005743">
    <property type="term" value="C:mitochondrial inner membrane"/>
    <property type="evidence" value="ECO:0007669"/>
    <property type="project" value="EnsemblFungi"/>
</dbReference>
<dbReference type="InterPro" id="IPR011009">
    <property type="entry name" value="Kinase-like_dom_sf"/>
</dbReference>
<dbReference type="GO" id="GO:0007005">
    <property type="term" value="P:mitochondrion organization"/>
    <property type="evidence" value="ECO:0007669"/>
    <property type="project" value="EnsemblFungi"/>
</dbReference>
<sequence length="716" mass="80901">MAFRLTFVLRGLGKQHPSIRFSTFRHGSSSSSSSKQWTRYPSFFIPAPVRRYSLLKTALWVVPLTTGLALHFAPRPKSTVPNFFASPGLIPCRPANELPDVPPRRRKREILKERVLRFWLEYIWEPILTAKRFVYLCCLFVPVIITSPMLLVGDPDKKLMDERWGAVWWYDLLVYMMEAAGPTFIKLAQWAASRRDLFPILLCERMGSMHSNAHPHPLSHTVAEIEAVFDRPFDEIFEEFDETPIGAGAIAQVYRATLKNGLVPPSYIARRRQAKTAPVAAITPVIPPSVLPIEDDLPVAPATAVAIKILHPRVEKTITRDLTIMTFFANIINWLPGMEWISLPEEVQVFGGMMFQQIDLRHEADNLLTFENNFAPRNLSVSFPRPLSEWSTRELLVEEYVKAIPLETFLKNGGGPFDAILATSGLDTFLNMLLLDNFVHSDLHPGNIMVRFNKPLSGRTLMVNAFNRLLRQYFPSLAPPHPIAAVEPNADSDRIVNQLRSVASSPREWHAALNDLNTEGYIPELIFLDAGLVTTLNAKNRQNFLDLFRAVAEFDGYRTGQLMIERCRTPHLAIDPETFALKMQHIVLSVKRKTFSLGQIKISDILTEVLKAVRQHHVKMEGDFVNTVISILLLEGIGRQLNPELDLFKGALPILRQLGGQMARADGPGLSTRDLPSSNLAALLKVWVWLEAREFISSAIVNADEMIKYDWLTPNA</sequence>
<dbReference type="FunCoup" id="D8PSE4">
    <property type="interactions" value="49"/>
</dbReference>
<dbReference type="AlphaFoldDB" id="D8PSE4"/>
<feature type="domain" description="ABC1 atypical kinase-like" evidence="2">
    <location>
        <begin position="209"/>
        <end position="261"/>
    </location>
</feature>
<dbReference type="STRING" id="578458.D8PSE4"/>
<dbReference type="GO" id="GO:0055091">
    <property type="term" value="P:phospholipid homeostasis"/>
    <property type="evidence" value="ECO:0007669"/>
    <property type="project" value="EnsemblFungi"/>
</dbReference>
<name>D8PSE4_SCHCM</name>
<gene>
    <name evidence="3" type="ORF">SCHCODRAFT_64915</name>
</gene>
<evidence type="ECO:0000313" key="3">
    <source>
        <dbReference type="EMBL" id="EFJ03930.1"/>
    </source>
</evidence>
<dbReference type="Pfam" id="PF03109">
    <property type="entry name" value="ABC1"/>
    <property type="match status" value="2"/>
</dbReference>
<dbReference type="PANTHER" id="PTHR45890">
    <property type="entry name" value="AARF DOMAIN CONTAINING KINASE 2 (PREDICTED)"/>
    <property type="match status" value="1"/>
</dbReference>
<protein>
    <recommendedName>
        <fullName evidence="2">ABC1 atypical kinase-like domain-containing protein</fullName>
    </recommendedName>
</protein>
<evidence type="ECO:0000313" key="4">
    <source>
        <dbReference type="Proteomes" id="UP000007431"/>
    </source>
</evidence>
<comment type="similarity">
    <text evidence="1">Belongs to the protein kinase superfamily. ADCK protein kinase family.</text>
</comment>
<organism evidence="4">
    <name type="scientific">Schizophyllum commune (strain H4-8 / FGSC 9210)</name>
    <name type="common">Split gill fungus</name>
    <dbReference type="NCBI Taxonomy" id="578458"/>
    <lineage>
        <taxon>Eukaryota</taxon>
        <taxon>Fungi</taxon>
        <taxon>Dikarya</taxon>
        <taxon>Basidiomycota</taxon>
        <taxon>Agaricomycotina</taxon>
        <taxon>Agaricomycetes</taxon>
        <taxon>Agaricomycetidae</taxon>
        <taxon>Agaricales</taxon>
        <taxon>Schizophyllaceae</taxon>
        <taxon>Schizophyllum</taxon>
    </lineage>
</organism>
<proteinExistence type="inferred from homology"/>
<dbReference type="GeneID" id="9594704"/>
<reference evidence="3 4" key="1">
    <citation type="journal article" date="2010" name="Nat. Biotechnol.">
        <title>Genome sequence of the model mushroom Schizophyllum commune.</title>
        <authorList>
            <person name="Ohm R.A."/>
            <person name="de Jong J.F."/>
            <person name="Lugones L.G."/>
            <person name="Aerts A."/>
            <person name="Kothe E."/>
            <person name="Stajich J.E."/>
            <person name="de Vries R.P."/>
            <person name="Record E."/>
            <person name="Levasseur A."/>
            <person name="Baker S.E."/>
            <person name="Bartholomew K.A."/>
            <person name="Coutinho P.M."/>
            <person name="Erdmann S."/>
            <person name="Fowler T.J."/>
            <person name="Gathman A.C."/>
            <person name="Lombard V."/>
            <person name="Henrissat B."/>
            <person name="Knabe N."/>
            <person name="Kuees U."/>
            <person name="Lilly W.W."/>
            <person name="Lindquist E."/>
            <person name="Lucas S."/>
            <person name="Magnuson J.K."/>
            <person name="Piumi F."/>
            <person name="Raudaskoski M."/>
            <person name="Salamov A."/>
            <person name="Schmutz J."/>
            <person name="Schwarze F.W.M.R."/>
            <person name="vanKuyk P.A."/>
            <person name="Horton J.S."/>
            <person name="Grigoriev I.V."/>
            <person name="Woesten H.A.B."/>
        </authorList>
    </citation>
    <scope>NUCLEOTIDE SEQUENCE [LARGE SCALE GENOMIC DNA]</scope>
    <source>
        <strain evidence="4">H4-8 / FGSC 9210</strain>
    </source>
</reference>
<dbReference type="KEGG" id="scm:SCHCO_02565068"/>
<dbReference type="InterPro" id="IPR044095">
    <property type="entry name" value="ADCK2_dom"/>
</dbReference>
<dbReference type="GO" id="GO:0044289">
    <property type="term" value="C:mitochondrial inner-outer membrane contact site"/>
    <property type="evidence" value="ECO:0007669"/>
    <property type="project" value="EnsemblFungi"/>
</dbReference>
<dbReference type="OrthoDB" id="1290869at2759"/>
<accession>D8PSE4</accession>
<dbReference type="EMBL" id="GL377302">
    <property type="protein sequence ID" value="EFJ03930.1"/>
    <property type="molecule type" value="Genomic_DNA"/>
</dbReference>